<dbReference type="EMBL" id="GBRH01272207">
    <property type="protein sequence ID" value="JAD25688.1"/>
    <property type="molecule type" value="Transcribed_RNA"/>
</dbReference>
<proteinExistence type="predicted"/>
<reference evidence="1" key="2">
    <citation type="journal article" date="2015" name="Data Brief">
        <title>Shoot transcriptome of the giant reed, Arundo donax.</title>
        <authorList>
            <person name="Barrero R.A."/>
            <person name="Guerrero F.D."/>
            <person name="Moolhuijzen P."/>
            <person name="Goolsby J.A."/>
            <person name="Tidwell J."/>
            <person name="Bellgard S.E."/>
            <person name="Bellgard M.I."/>
        </authorList>
    </citation>
    <scope>NUCLEOTIDE SEQUENCE</scope>
    <source>
        <tissue evidence="1">Shoot tissue taken approximately 20 cm above the soil surface</tissue>
    </source>
</reference>
<organism evidence="1">
    <name type="scientific">Arundo donax</name>
    <name type="common">Giant reed</name>
    <name type="synonym">Donax arundinaceus</name>
    <dbReference type="NCBI Taxonomy" id="35708"/>
    <lineage>
        <taxon>Eukaryota</taxon>
        <taxon>Viridiplantae</taxon>
        <taxon>Streptophyta</taxon>
        <taxon>Embryophyta</taxon>
        <taxon>Tracheophyta</taxon>
        <taxon>Spermatophyta</taxon>
        <taxon>Magnoliopsida</taxon>
        <taxon>Liliopsida</taxon>
        <taxon>Poales</taxon>
        <taxon>Poaceae</taxon>
        <taxon>PACMAD clade</taxon>
        <taxon>Arundinoideae</taxon>
        <taxon>Arundineae</taxon>
        <taxon>Arundo</taxon>
    </lineage>
</organism>
<name>A0A0A8YJG5_ARUDO</name>
<protein>
    <submittedName>
        <fullName evidence="1">Uncharacterized protein</fullName>
    </submittedName>
</protein>
<evidence type="ECO:0000313" key="1">
    <source>
        <dbReference type="EMBL" id="JAD25688.1"/>
    </source>
</evidence>
<reference evidence="1" key="1">
    <citation type="submission" date="2014-09" db="EMBL/GenBank/DDBJ databases">
        <authorList>
            <person name="Magalhaes I.L.F."/>
            <person name="Oliveira U."/>
            <person name="Santos F.R."/>
            <person name="Vidigal T.H.D.A."/>
            <person name="Brescovit A.D."/>
            <person name="Santos A.J."/>
        </authorList>
    </citation>
    <scope>NUCLEOTIDE SEQUENCE</scope>
    <source>
        <tissue evidence="1">Shoot tissue taken approximately 20 cm above the soil surface</tissue>
    </source>
</reference>
<dbReference type="AlphaFoldDB" id="A0A0A8YJG5"/>
<sequence length="31" mass="3741">MQKYHFQKLFPSSLFLIDVEVLSRLKRAWGC</sequence>
<accession>A0A0A8YJG5</accession>